<sequence>MLCAEPSEELYIRQKSVRQPSLRLDPGEAALLTPSTVIQPSEELYIRQKSVRQPSLRLDRGEAALLTPSTVIQVSSDTMSGIIPKSKAKGTDICIVGENIYIIRSDLGCCMETSDLNKGSDISISSLHPACQDGDHYLGNWGGYFYIIKGNNYRRVKNLTTESEAEVHSLHPNCQGGDHYFSTNDYFYIIFQEKGTFRRTTDMNSDLNAEEHDLHPDCRNGLYYWSMGFFWFFFLKPASEWGVEFCGTIDLSNNESPKVYSVHPDVLNFLPGGLSVTKGPSFGIWENIKTITNDSNTPVTWKKKIIKKVGWNKEKMIQITHNWKIDASASIESGALAKLIAKVQFSLSAEYGGSHVGTEKESWNEMTEEEEQLIFHLKPNESVYLWQYKLGLGEESVLFCRDLKIDDEPNPPTGVPLPPAQS</sequence>
<proteinExistence type="predicted"/>
<organism evidence="1 2">
    <name type="scientific">Anabarilius grahami</name>
    <name type="common">Kanglang fish</name>
    <name type="synonym">Barilius grahami</name>
    <dbReference type="NCBI Taxonomy" id="495550"/>
    <lineage>
        <taxon>Eukaryota</taxon>
        <taxon>Metazoa</taxon>
        <taxon>Chordata</taxon>
        <taxon>Craniata</taxon>
        <taxon>Vertebrata</taxon>
        <taxon>Euteleostomi</taxon>
        <taxon>Actinopterygii</taxon>
        <taxon>Neopterygii</taxon>
        <taxon>Teleostei</taxon>
        <taxon>Ostariophysi</taxon>
        <taxon>Cypriniformes</taxon>
        <taxon>Xenocyprididae</taxon>
        <taxon>Xenocypridinae</taxon>
        <taxon>Xenocypridinae incertae sedis</taxon>
        <taxon>Anabarilius</taxon>
    </lineage>
</organism>
<protein>
    <submittedName>
        <fullName evidence="1">Uncharacterized protein</fullName>
    </submittedName>
</protein>
<dbReference type="OrthoDB" id="9409434at2759"/>
<keyword evidence="2" id="KW-1185">Reference proteome</keyword>
<evidence type="ECO:0000313" key="1">
    <source>
        <dbReference type="EMBL" id="ROI52168.1"/>
    </source>
</evidence>
<gene>
    <name evidence="1" type="ORF">DPX16_3438</name>
</gene>
<accession>A0A3N0XMB8</accession>
<comment type="caution">
    <text evidence="1">The sequence shown here is derived from an EMBL/GenBank/DDBJ whole genome shotgun (WGS) entry which is preliminary data.</text>
</comment>
<dbReference type="AlphaFoldDB" id="A0A3N0XMB8"/>
<dbReference type="EMBL" id="RJVU01071064">
    <property type="protein sequence ID" value="ROI52168.1"/>
    <property type="molecule type" value="Genomic_DNA"/>
</dbReference>
<evidence type="ECO:0000313" key="2">
    <source>
        <dbReference type="Proteomes" id="UP000281406"/>
    </source>
</evidence>
<name>A0A3N0XMB8_ANAGA</name>
<reference evidence="1 2" key="1">
    <citation type="submission" date="2018-10" db="EMBL/GenBank/DDBJ databases">
        <title>Genome assembly for a Yunnan-Guizhou Plateau 3E fish, Anabarilius grahami (Regan), and its evolutionary and genetic applications.</title>
        <authorList>
            <person name="Jiang W."/>
        </authorList>
    </citation>
    <scope>NUCLEOTIDE SEQUENCE [LARGE SCALE GENOMIC DNA]</scope>
    <source>
        <strain evidence="1">AG-KIZ</strain>
        <tissue evidence="1">Muscle</tissue>
    </source>
</reference>
<dbReference type="Proteomes" id="UP000281406">
    <property type="component" value="Unassembled WGS sequence"/>
</dbReference>